<dbReference type="EMBL" id="DQ116395">
    <property type="protein sequence ID" value="AAZ29535.1"/>
    <property type="molecule type" value="Genomic_DNA"/>
</dbReference>
<keyword evidence="8 9" id="KW-0998">Cell outer membrane</keyword>
<name>A1X2B6_CHLTH</name>
<comment type="subcellular location">
    <subcellularLocation>
        <location evidence="1 9">Cell outer membrane</location>
        <topology evidence="1 9">Multi-pass membrane protein</topology>
    </subcellularLocation>
</comment>
<dbReference type="GO" id="GO:0009279">
    <property type="term" value="C:cell outer membrane"/>
    <property type="evidence" value="ECO:0007669"/>
    <property type="project" value="UniProtKB-SubCell"/>
</dbReference>
<gene>
    <name evidence="9 10" type="primary">ompA</name>
    <name evidence="10" type="ORF">CT681</name>
</gene>
<sequence length="397" mass="42920">MKKLLKSVLVFAALSSASSLQALPVGNPAEPSLMIDGILWEGFGGDPCDPCATWCDAISMRVGYYGDFVFDRVLKTDVNKEFQMGAAPTTSDAADLQNDPKTNVARPNPAYGKHMQDAEMFTNAAYMALNIWDRFDVFCTLGATTGYLKGNSASFNLVGLFGTKTKSSDFNTAKLVPNIALNRAVVELYTDTTFAWSVGARAALWECGCATLGASFQYAQSKPKVEELNVLCNASEFTINKPKGYVGAEFPLDITAGTEAATGTKDASIDYHEWQASLALSYRLNMFTPYIGVKWSRVSFDADTIRIAQPKLAEAILDVTTLNPTIAGKGTVVASGSDNDLADTMQIVSLQLNKMKSRKSCGIAVGTTIVDADKYAVTVETRLIDERAAHVNAQFRF</sequence>
<evidence type="ECO:0000256" key="7">
    <source>
        <dbReference type="ARBA" id="ARBA00023136"/>
    </source>
</evidence>
<evidence type="ECO:0000256" key="9">
    <source>
        <dbReference type="RuleBase" id="RU361231"/>
    </source>
</evidence>
<evidence type="ECO:0000256" key="5">
    <source>
        <dbReference type="ARBA" id="ARBA00023065"/>
    </source>
</evidence>
<feature type="chain" id="PRO_5010894920" description="Major outer membrane porin" evidence="9">
    <location>
        <begin position="23"/>
        <end position="397"/>
    </location>
</feature>
<keyword evidence="4" id="KW-0812">Transmembrane</keyword>
<keyword evidence="6 9" id="KW-0626">Porin</keyword>
<organism evidence="10">
    <name type="scientific">Chlamydia trachomatis</name>
    <dbReference type="NCBI Taxonomy" id="813"/>
    <lineage>
        <taxon>Bacteria</taxon>
        <taxon>Pseudomonadati</taxon>
        <taxon>Chlamydiota</taxon>
        <taxon>Chlamydiia</taxon>
        <taxon>Chlamydiales</taxon>
        <taxon>Chlamydiaceae</taxon>
        <taxon>Chlamydia/Chlamydophila group</taxon>
        <taxon>Chlamydia</taxon>
    </lineage>
</organism>
<evidence type="ECO:0000256" key="4">
    <source>
        <dbReference type="ARBA" id="ARBA00022692"/>
    </source>
</evidence>
<evidence type="ECO:0000313" key="11">
    <source>
        <dbReference type="EMBL" id="AAZ29536.1"/>
    </source>
</evidence>
<evidence type="ECO:0000256" key="2">
    <source>
        <dbReference type="ARBA" id="ARBA00022448"/>
    </source>
</evidence>
<keyword evidence="7" id="KW-0472">Membrane</keyword>
<keyword evidence="5 9" id="KW-0406">Ion transport</keyword>
<keyword evidence="9" id="KW-0732">Signal</keyword>
<dbReference type="GO" id="GO:0046930">
    <property type="term" value="C:pore complex"/>
    <property type="evidence" value="ECO:0007669"/>
    <property type="project" value="UniProtKB-KW"/>
</dbReference>
<proteinExistence type="inferred from homology"/>
<protein>
    <recommendedName>
        <fullName evidence="9">Major outer membrane porin</fullName>
        <shortName evidence="9">MOMP</shortName>
    </recommendedName>
</protein>
<evidence type="ECO:0000256" key="8">
    <source>
        <dbReference type="ARBA" id="ARBA00023237"/>
    </source>
</evidence>
<dbReference type="AlphaFoldDB" id="A1X2B6"/>
<dbReference type="GO" id="GO:0006811">
    <property type="term" value="P:monoatomic ion transport"/>
    <property type="evidence" value="ECO:0007669"/>
    <property type="project" value="UniProtKB-KW"/>
</dbReference>
<comment type="function">
    <text evidence="9">Permits diffusion of specific solutes through the outer membrane.</text>
</comment>
<keyword evidence="3" id="KW-1134">Transmembrane beta strand</keyword>
<dbReference type="GO" id="GO:0015288">
    <property type="term" value="F:porin activity"/>
    <property type="evidence" value="ECO:0007669"/>
    <property type="project" value="UniProtKB-KW"/>
</dbReference>
<evidence type="ECO:0000256" key="1">
    <source>
        <dbReference type="ARBA" id="ARBA00004571"/>
    </source>
</evidence>
<feature type="signal peptide" evidence="9">
    <location>
        <begin position="1"/>
        <end position="22"/>
    </location>
</feature>
<dbReference type="InterPro" id="IPR000604">
    <property type="entry name" value="Major_OMP_Chlamydia"/>
</dbReference>
<dbReference type="PRINTS" id="PR01334">
    <property type="entry name" value="CHLAMIDIAOMP"/>
</dbReference>
<accession>A1X2B6</accession>
<evidence type="ECO:0000256" key="3">
    <source>
        <dbReference type="ARBA" id="ARBA00022452"/>
    </source>
</evidence>
<comment type="subunit">
    <text evidence="9">Part of a disulfide cross-linked outer membrane complex (COMC) composed of the major outer membrane porin (MOMP), the small cysteine-rich protein (OmcA) and the large cysteine-rich periplasmic protein (OmcB).</text>
</comment>
<evidence type="ECO:0000256" key="6">
    <source>
        <dbReference type="ARBA" id="ARBA00023114"/>
    </source>
</evidence>
<dbReference type="EMBL" id="DQ116396">
    <property type="protein sequence ID" value="AAZ29536.1"/>
    <property type="molecule type" value="Genomic_DNA"/>
</dbReference>
<comment type="similarity">
    <text evidence="9">Belongs to the chlamydial porin (CP) (TC 1.B.2) family.</text>
</comment>
<comment type="function">
    <text evidence="9">In elementary bodies (EBs, the infectious stage, which is able to survive outside the host cell) provides the structural integrity of the outer envelope through disulfide cross-links with the small cysteine-rich protein and the large cysteine-rich periplasmic protein. It has been described in publications as the Sarkosyl-insoluble COMC (Chlamydia outer membrane complex), and serves as the functional equivalent of peptidoglycan.</text>
</comment>
<dbReference type="GO" id="GO:0005198">
    <property type="term" value="F:structural molecule activity"/>
    <property type="evidence" value="ECO:0007669"/>
    <property type="project" value="InterPro"/>
</dbReference>
<dbReference type="Pfam" id="PF01308">
    <property type="entry name" value="Chlam_OMP"/>
    <property type="match status" value="1"/>
</dbReference>
<keyword evidence="2 9" id="KW-0813">Transport</keyword>
<evidence type="ECO:0000313" key="10">
    <source>
        <dbReference type="EMBL" id="AAZ29535.1"/>
    </source>
</evidence>
<reference evidence="10" key="1">
    <citation type="journal article" date="2007" name="Genome Res.">
        <title>Evolution of Chlamydia trachomatis diversity occurs by widespread interstrain recombination involving hotspots.</title>
        <authorList>
            <person name="Gomes J.P."/>
            <person name="Bruno W.J."/>
            <person name="Nunes A."/>
            <person name="Santos N."/>
            <person name="Florindo C."/>
            <person name="Borrego M.J."/>
            <person name="Dean D."/>
        </authorList>
    </citation>
    <scope>NUCLEOTIDE SEQUENCE</scope>
    <source>
        <strain evidence="10">CS-121/96</strain>
        <strain evidence="11">I-139</strain>
    </source>
</reference>